<dbReference type="InterPro" id="IPR029055">
    <property type="entry name" value="Ntn_hydrolases_N"/>
</dbReference>
<dbReference type="GO" id="GO:0005737">
    <property type="term" value="C:cytoplasm"/>
    <property type="evidence" value="ECO:0007669"/>
    <property type="project" value="TreeGrafter"/>
</dbReference>
<keyword evidence="3" id="KW-0963">Cytoplasm</keyword>
<comment type="caution">
    <text evidence="6">The sequence shown here is derived from an EMBL/GenBank/DDBJ whole genome shotgun (WGS) entry which is preliminary data.</text>
</comment>
<dbReference type="InterPro" id="IPR023333">
    <property type="entry name" value="Proteasome_suB-type"/>
</dbReference>
<evidence type="ECO:0000256" key="3">
    <source>
        <dbReference type="ARBA" id="ARBA00022490"/>
    </source>
</evidence>
<name>A0A177B446_9BILA</name>
<keyword evidence="4 6" id="KW-0647">Proteasome</keyword>
<sequence>MNQTMNSIIEYSGYPITTGSSVIGIKYNNGVVIAADTMGNYGNMHRYPNVQRLLKINENTVLGVSGDLADYQKVKSMVENRMLQEDLNDDGYKMTPLILHSWLTRILYQARCKMNPFWNTYIVGGVQDGLKYLGYVDKIGIAFTGNTLACGFGLHIAQVLCTYIVLPILRNFYESKQGNIIKEEAVSVVKKCIEVLYCMDKQSSDQFQIAIVDNTEGSSVSDVAKVESNWDIADYV</sequence>
<dbReference type="InterPro" id="IPR016050">
    <property type="entry name" value="Proteasome_bsu_CS"/>
</dbReference>
<keyword evidence="5" id="KW-0539">Nucleus</keyword>
<evidence type="ECO:0000256" key="1">
    <source>
        <dbReference type="ARBA" id="ARBA00004123"/>
    </source>
</evidence>
<dbReference type="Proteomes" id="UP000078046">
    <property type="component" value="Unassembled WGS sequence"/>
</dbReference>
<dbReference type="InterPro" id="IPR001353">
    <property type="entry name" value="Proteasome_sua/b"/>
</dbReference>
<gene>
    <name evidence="6" type="ORF">A3Q56_03205</name>
</gene>
<dbReference type="GO" id="GO:0005839">
    <property type="term" value="C:proteasome core complex"/>
    <property type="evidence" value="ECO:0007669"/>
    <property type="project" value="InterPro"/>
</dbReference>
<dbReference type="PANTHER" id="PTHR32194:SF6">
    <property type="entry name" value="PROTEASOME SUBUNIT BETA"/>
    <property type="match status" value="1"/>
</dbReference>
<proteinExistence type="predicted"/>
<dbReference type="InterPro" id="IPR016295">
    <property type="entry name" value="Proteasome_beta4"/>
</dbReference>
<dbReference type="OrthoDB" id="7854943at2759"/>
<feature type="non-terminal residue" evidence="6">
    <location>
        <position position="236"/>
    </location>
</feature>
<dbReference type="Pfam" id="PF00227">
    <property type="entry name" value="Proteasome"/>
    <property type="match status" value="1"/>
</dbReference>
<evidence type="ECO:0000313" key="7">
    <source>
        <dbReference type="Proteomes" id="UP000078046"/>
    </source>
</evidence>
<dbReference type="PANTHER" id="PTHR32194">
    <property type="entry name" value="METALLOPROTEASE TLDD"/>
    <property type="match status" value="1"/>
</dbReference>
<keyword evidence="7" id="KW-1185">Reference proteome</keyword>
<evidence type="ECO:0000256" key="5">
    <source>
        <dbReference type="ARBA" id="ARBA00023242"/>
    </source>
</evidence>
<dbReference type="AlphaFoldDB" id="A0A177B446"/>
<dbReference type="SUPFAM" id="SSF56235">
    <property type="entry name" value="N-terminal nucleophile aminohydrolases (Ntn hydrolases)"/>
    <property type="match status" value="1"/>
</dbReference>
<dbReference type="EMBL" id="LWCA01000343">
    <property type="protein sequence ID" value="OAF69059.1"/>
    <property type="molecule type" value="Genomic_DNA"/>
</dbReference>
<organism evidence="6 7">
    <name type="scientific">Intoshia linei</name>
    <dbReference type="NCBI Taxonomy" id="1819745"/>
    <lineage>
        <taxon>Eukaryota</taxon>
        <taxon>Metazoa</taxon>
        <taxon>Spiralia</taxon>
        <taxon>Lophotrochozoa</taxon>
        <taxon>Mesozoa</taxon>
        <taxon>Orthonectida</taxon>
        <taxon>Rhopaluridae</taxon>
        <taxon>Intoshia</taxon>
    </lineage>
</organism>
<evidence type="ECO:0000313" key="6">
    <source>
        <dbReference type="EMBL" id="OAF69059.1"/>
    </source>
</evidence>
<evidence type="ECO:0000256" key="4">
    <source>
        <dbReference type="ARBA" id="ARBA00022942"/>
    </source>
</evidence>
<dbReference type="Gene3D" id="3.60.20.10">
    <property type="entry name" value="Glutamine Phosphoribosylpyrophosphate, subunit 1, domain 1"/>
    <property type="match status" value="1"/>
</dbReference>
<evidence type="ECO:0000256" key="2">
    <source>
        <dbReference type="ARBA" id="ARBA00016157"/>
    </source>
</evidence>
<reference evidence="6 7" key="1">
    <citation type="submission" date="2016-04" db="EMBL/GenBank/DDBJ databases">
        <title>The genome of Intoshia linei affirms orthonectids as highly simplified spiralians.</title>
        <authorList>
            <person name="Mikhailov K.V."/>
            <person name="Slusarev G.S."/>
            <person name="Nikitin M.A."/>
            <person name="Logacheva M.D."/>
            <person name="Penin A."/>
            <person name="Aleoshin V."/>
            <person name="Panchin Y.V."/>
        </authorList>
    </citation>
    <scope>NUCLEOTIDE SEQUENCE [LARGE SCALE GENOMIC DNA]</scope>
    <source>
        <strain evidence="6">Intl2013</strain>
        <tissue evidence="6">Whole animal</tissue>
    </source>
</reference>
<dbReference type="PROSITE" id="PS00854">
    <property type="entry name" value="PROTEASOME_BETA_1"/>
    <property type="match status" value="1"/>
</dbReference>
<protein>
    <recommendedName>
        <fullName evidence="2">Proteasome subunit beta type-4</fullName>
    </recommendedName>
</protein>
<accession>A0A177B446</accession>
<comment type="subcellular location">
    <subcellularLocation>
        <location evidence="1">Nucleus</location>
    </subcellularLocation>
</comment>
<dbReference type="PIRSF" id="PIRSF001213">
    <property type="entry name" value="Psome_endopept_beta"/>
    <property type="match status" value="1"/>
</dbReference>
<dbReference type="GO" id="GO:0005634">
    <property type="term" value="C:nucleus"/>
    <property type="evidence" value="ECO:0007669"/>
    <property type="project" value="UniProtKB-SubCell"/>
</dbReference>
<dbReference type="GO" id="GO:0051603">
    <property type="term" value="P:proteolysis involved in protein catabolic process"/>
    <property type="evidence" value="ECO:0007669"/>
    <property type="project" value="InterPro"/>
</dbReference>
<dbReference type="CDD" id="cd03760">
    <property type="entry name" value="proteasome_beta_type_4"/>
    <property type="match status" value="1"/>
</dbReference>